<keyword evidence="3" id="KW-1185">Reference proteome</keyword>
<evidence type="ECO:0000256" key="1">
    <source>
        <dbReference type="SAM" id="MobiDB-lite"/>
    </source>
</evidence>
<evidence type="ECO:0008006" key="4">
    <source>
        <dbReference type="Google" id="ProtNLM"/>
    </source>
</evidence>
<name>A0AAF0ZWT8_SOLVR</name>
<feature type="compositionally biased region" description="Basic residues" evidence="1">
    <location>
        <begin position="1"/>
        <end position="13"/>
    </location>
</feature>
<reference evidence="2" key="1">
    <citation type="submission" date="2023-08" db="EMBL/GenBank/DDBJ databases">
        <title>A de novo genome assembly of Solanum verrucosum Schlechtendal, a Mexican diploid species geographically isolated from the other diploid A-genome species in potato relatives.</title>
        <authorList>
            <person name="Hosaka K."/>
        </authorList>
    </citation>
    <scope>NUCLEOTIDE SEQUENCE</scope>
    <source>
        <tissue evidence="2">Young leaves</tissue>
    </source>
</reference>
<evidence type="ECO:0000313" key="3">
    <source>
        <dbReference type="Proteomes" id="UP001234989"/>
    </source>
</evidence>
<evidence type="ECO:0000313" key="2">
    <source>
        <dbReference type="EMBL" id="WMV55367.1"/>
    </source>
</evidence>
<dbReference type="AlphaFoldDB" id="A0AAF0ZWT8"/>
<dbReference type="EMBL" id="CP133622">
    <property type="protein sequence ID" value="WMV55367.1"/>
    <property type="molecule type" value="Genomic_DNA"/>
</dbReference>
<accession>A0AAF0ZWT8</accession>
<protein>
    <recommendedName>
        <fullName evidence="4">Gag-pol polyprotein</fullName>
    </recommendedName>
</protein>
<gene>
    <name evidence="2" type="ORF">MTR67_048752</name>
</gene>
<dbReference type="Proteomes" id="UP001234989">
    <property type="component" value="Chromosome 11"/>
</dbReference>
<sequence length="97" mass="11191">MPPRRIVKGHSARRYVEPQEKRVPNAPEVQTQGEVTSVEFREAIQMLSQVVTNQAGQRRENHQEVADTSRVHEFFRMNHPSFTGSSVSFRPKGEMTR</sequence>
<organism evidence="2 3">
    <name type="scientific">Solanum verrucosum</name>
    <dbReference type="NCBI Taxonomy" id="315347"/>
    <lineage>
        <taxon>Eukaryota</taxon>
        <taxon>Viridiplantae</taxon>
        <taxon>Streptophyta</taxon>
        <taxon>Embryophyta</taxon>
        <taxon>Tracheophyta</taxon>
        <taxon>Spermatophyta</taxon>
        <taxon>Magnoliopsida</taxon>
        <taxon>eudicotyledons</taxon>
        <taxon>Gunneridae</taxon>
        <taxon>Pentapetalae</taxon>
        <taxon>asterids</taxon>
        <taxon>lamiids</taxon>
        <taxon>Solanales</taxon>
        <taxon>Solanaceae</taxon>
        <taxon>Solanoideae</taxon>
        <taxon>Solaneae</taxon>
        <taxon>Solanum</taxon>
    </lineage>
</organism>
<proteinExistence type="predicted"/>
<feature type="region of interest" description="Disordered" evidence="1">
    <location>
        <begin position="1"/>
        <end position="30"/>
    </location>
</feature>
<feature type="compositionally biased region" description="Basic and acidic residues" evidence="1">
    <location>
        <begin position="14"/>
        <end position="23"/>
    </location>
</feature>